<keyword evidence="17" id="KW-1185">Reference proteome</keyword>
<evidence type="ECO:0000256" key="11">
    <source>
        <dbReference type="PROSITE-ProRule" id="PRU01360"/>
    </source>
</evidence>
<keyword evidence="7" id="KW-0406">Ion transport</keyword>
<evidence type="ECO:0000256" key="6">
    <source>
        <dbReference type="ARBA" id="ARBA00023004"/>
    </source>
</evidence>
<keyword evidence="9 11" id="KW-0472">Membrane</keyword>
<dbReference type="Gene3D" id="2.40.170.20">
    <property type="entry name" value="TonB-dependent receptor, beta-barrel domain"/>
    <property type="match status" value="1"/>
</dbReference>
<dbReference type="KEGG" id="pxi:J5O05_11400"/>
<feature type="domain" description="TonB-dependent receptor plug" evidence="15">
    <location>
        <begin position="43"/>
        <end position="148"/>
    </location>
</feature>
<keyword evidence="16" id="KW-0675">Receptor</keyword>
<dbReference type="InterPro" id="IPR000531">
    <property type="entry name" value="Beta-barrel_TonB"/>
</dbReference>
<feature type="chain" id="PRO_5037354506" evidence="13">
    <location>
        <begin position="23"/>
        <end position="692"/>
    </location>
</feature>
<keyword evidence="5 11" id="KW-0812">Transmembrane</keyword>
<proteinExistence type="inferred from homology"/>
<dbReference type="RefSeq" id="WP_208842153.1">
    <property type="nucleotide sequence ID" value="NZ_CP072133.1"/>
</dbReference>
<sequence length="692" mass="76503">MKRNLSVLACALLPFFHGNALASSNDLETIEVTGDFKKESLITLSASASVFTDSEMQDRGATHLENVLNQAANINFTAGASRGKFIQMRGIGLRSQFVDPINPSIALLIDGINYSGLGGAGVLFDTEQLEIYRGPQGTRFGADALAGVVQISGVRPSDNAVKLQVGAGNYNAWQAGIAAGVALSDSSAVRASFYQNTSDGYVDNVYLDKPTQDLDEASARVAFSTQLTDALSSTLVLHYIDIDNGYDGFTLDNSRTSVADEPGQDTQESKAAAWTVNYTGFDAFNLQSKVTGLDADLVYSYDEDWVCKDATKPTLCVAGLHADGYSSTDRYLRDRQDASVDVFLSGKQNEWVLGAIVQRRDVDLVRQYTWFTTDFNSRYEVNNQAIYGQKETLLDEQTRLIAGLRVERYEGDYSDSYQLTATTDDTMVGGKIALEYQVLPKTMIYTSLTRGFKAGGINSEALAKAQDDGLALPVENQSFAPEYLWNAEFGVRGVSLDNKHTLRLTAFYMHREDMQLKAWKVQDQRFAGYIANADGGKSYGLEIEGQYQFDAPFNLSYSLGYLDTEIDKFTTQSGVDQDGRDQAQAPKYQYAFTGRYDFADHWQVSLGVEGKDEYFFSDSHNAKAPNTNLVNAGLSYQRNAWRVNAYIRNALDKDVPVRGFEFGNNPLDGYTTHNYVQWGEPRVWGVTVTYSM</sequence>
<evidence type="ECO:0000259" key="15">
    <source>
        <dbReference type="Pfam" id="PF07715"/>
    </source>
</evidence>
<evidence type="ECO:0000256" key="12">
    <source>
        <dbReference type="RuleBase" id="RU003357"/>
    </source>
</evidence>
<keyword evidence="13" id="KW-0732">Signal</keyword>
<dbReference type="AlphaFoldDB" id="A0A975DEZ8"/>
<evidence type="ECO:0000256" key="2">
    <source>
        <dbReference type="ARBA" id="ARBA00022448"/>
    </source>
</evidence>
<dbReference type="InterPro" id="IPR036942">
    <property type="entry name" value="Beta-barrel_TonB_sf"/>
</dbReference>
<evidence type="ECO:0000256" key="13">
    <source>
        <dbReference type="SAM" id="SignalP"/>
    </source>
</evidence>
<dbReference type="GO" id="GO:0006826">
    <property type="term" value="P:iron ion transport"/>
    <property type="evidence" value="ECO:0007669"/>
    <property type="project" value="UniProtKB-KW"/>
</dbReference>
<dbReference type="InterPro" id="IPR039426">
    <property type="entry name" value="TonB-dep_rcpt-like"/>
</dbReference>
<accession>A0A975DEZ8</accession>
<evidence type="ECO:0000256" key="3">
    <source>
        <dbReference type="ARBA" id="ARBA00022452"/>
    </source>
</evidence>
<evidence type="ECO:0000256" key="9">
    <source>
        <dbReference type="ARBA" id="ARBA00023136"/>
    </source>
</evidence>
<gene>
    <name evidence="16" type="ORF">J5O05_11400</name>
</gene>
<keyword evidence="2 11" id="KW-0813">Transport</keyword>
<evidence type="ECO:0000256" key="10">
    <source>
        <dbReference type="ARBA" id="ARBA00023237"/>
    </source>
</evidence>
<evidence type="ECO:0000256" key="4">
    <source>
        <dbReference type="ARBA" id="ARBA00022496"/>
    </source>
</evidence>
<dbReference type="SUPFAM" id="SSF56935">
    <property type="entry name" value="Porins"/>
    <property type="match status" value="1"/>
</dbReference>
<keyword evidence="6" id="KW-0408">Iron</keyword>
<evidence type="ECO:0000259" key="14">
    <source>
        <dbReference type="Pfam" id="PF00593"/>
    </source>
</evidence>
<protein>
    <submittedName>
        <fullName evidence="16">TonB-dependent receptor</fullName>
    </submittedName>
</protein>
<dbReference type="EMBL" id="CP072133">
    <property type="protein sequence ID" value="QTH70563.1"/>
    <property type="molecule type" value="Genomic_DNA"/>
</dbReference>
<reference evidence="16" key="1">
    <citation type="submission" date="2021-03" db="EMBL/GenBank/DDBJ databases">
        <title>Complete Genome of Pseudoalteromonas xiamenensis STKMTI.2, a new potential marine bacterium producing anti-Vibrio compounds.</title>
        <authorList>
            <person name="Handayani D.P."/>
            <person name="Isnansetyo A."/>
            <person name="Istiqomah I."/>
            <person name="Jumina J."/>
        </authorList>
    </citation>
    <scope>NUCLEOTIDE SEQUENCE</scope>
    <source>
        <strain evidence="16">STKMTI.2</strain>
    </source>
</reference>
<evidence type="ECO:0000256" key="8">
    <source>
        <dbReference type="ARBA" id="ARBA00023077"/>
    </source>
</evidence>
<dbReference type="PROSITE" id="PS52016">
    <property type="entry name" value="TONB_DEPENDENT_REC_3"/>
    <property type="match status" value="1"/>
</dbReference>
<dbReference type="Pfam" id="PF00593">
    <property type="entry name" value="TonB_dep_Rec_b-barrel"/>
    <property type="match status" value="1"/>
</dbReference>
<keyword evidence="3 11" id="KW-1134">Transmembrane beta strand</keyword>
<evidence type="ECO:0000256" key="1">
    <source>
        <dbReference type="ARBA" id="ARBA00004571"/>
    </source>
</evidence>
<keyword evidence="10 11" id="KW-0998">Cell outer membrane</keyword>
<dbReference type="Pfam" id="PF07715">
    <property type="entry name" value="Plug"/>
    <property type="match status" value="1"/>
</dbReference>
<evidence type="ECO:0000313" key="16">
    <source>
        <dbReference type="EMBL" id="QTH70563.1"/>
    </source>
</evidence>
<keyword evidence="8 12" id="KW-0798">TonB box</keyword>
<organism evidence="16 17">
    <name type="scientific">Pseudoalteromonas xiamenensis</name>
    <dbReference type="NCBI Taxonomy" id="882626"/>
    <lineage>
        <taxon>Bacteria</taxon>
        <taxon>Pseudomonadati</taxon>
        <taxon>Pseudomonadota</taxon>
        <taxon>Gammaproteobacteria</taxon>
        <taxon>Alteromonadales</taxon>
        <taxon>Pseudoalteromonadaceae</taxon>
        <taxon>Pseudoalteromonas</taxon>
    </lineage>
</organism>
<dbReference type="PANTHER" id="PTHR32552:SF81">
    <property type="entry name" value="TONB-DEPENDENT OUTER MEMBRANE RECEPTOR"/>
    <property type="match status" value="1"/>
</dbReference>
<evidence type="ECO:0000313" key="17">
    <source>
        <dbReference type="Proteomes" id="UP000664904"/>
    </source>
</evidence>
<comment type="similarity">
    <text evidence="11 12">Belongs to the TonB-dependent receptor family.</text>
</comment>
<dbReference type="GO" id="GO:0009279">
    <property type="term" value="C:cell outer membrane"/>
    <property type="evidence" value="ECO:0007669"/>
    <property type="project" value="UniProtKB-SubCell"/>
</dbReference>
<feature type="signal peptide" evidence="13">
    <location>
        <begin position="1"/>
        <end position="22"/>
    </location>
</feature>
<dbReference type="PANTHER" id="PTHR32552">
    <property type="entry name" value="FERRICHROME IRON RECEPTOR-RELATED"/>
    <property type="match status" value="1"/>
</dbReference>
<dbReference type="InterPro" id="IPR012910">
    <property type="entry name" value="Plug_dom"/>
</dbReference>
<dbReference type="Proteomes" id="UP000664904">
    <property type="component" value="Chromosome"/>
</dbReference>
<evidence type="ECO:0000256" key="7">
    <source>
        <dbReference type="ARBA" id="ARBA00023065"/>
    </source>
</evidence>
<keyword evidence="4" id="KW-0410">Iron transport</keyword>
<comment type="subcellular location">
    <subcellularLocation>
        <location evidence="1 11">Cell outer membrane</location>
        <topology evidence="1 11">Multi-pass membrane protein</topology>
    </subcellularLocation>
</comment>
<name>A0A975DEZ8_9GAMM</name>
<evidence type="ECO:0000256" key="5">
    <source>
        <dbReference type="ARBA" id="ARBA00022692"/>
    </source>
</evidence>
<feature type="domain" description="TonB-dependent receptor-like beta-barrel" evidence="14">
    <location>
        <begin position="167"/>
        <end position="649"/>
    </location>
</feature>